<dbReference type="InterPro" id="IPR017441">
    <property type="entry name" value="Protein_kinase_ATP_BS"/>
</dbReference>
<evidence type="ECO:0000256" key="2">
    <source>
        <dbReference type="ARBA" id="ARBA00022840"/>
    </source>
</evidence>
<reference evidence="7 8" key="1">
    <citation type="submission" date="2024-04" db="EMBL/GenBank/DDBJ databases">
        <title>Tritrichomonas musculus Genome.</title>
        <authorList>
            <person name="Alves-Ferreira E."/>
            <person name="Grigg M."/>
            <person name="Lorenzi H."/>
            <person name="Galac M."/>
        </authorList>
    </citation>
    <scope>NUCLEOTIDE SEQUENCE [LARGE SCALE GENOMIC DNA]</scope>
    <source>
        <strain evidence="7 8">EAF2021</strain>
    </source>
</reference>
<evidence type="ECO:0000256" key="3">
    <source>
        <dbReference type="PROSITE-ProRule" id="PRU10141"/>
    </source>
</evidence>
<evidence type="ECO:0000313" key="8">
    <source>
        <dbReference type="Proteomes" id="UP001470230"/>
    </source>
</evidence>
<dbReference type="Proteomes" id="UP001470230">
    <property type="component" value="Unassembled WGS sequence"/>
</dbReference>
<keyword evidence="4" id="KW-0808">Transferase</keyword>
<dbReference type="InterPro" id="IPR045269">
    <property type="entry name" value="Atg1-like"/>
</dbReference>
<evidence type="ECO:0000256" key="5">
    <source>
        <dbReference type="SAM" id="Coils"/>
    </source>
</evidence>
<dbReference type="EMBL" id="JAPFFF010000039">
    <property type="protein sequence ID" value="KAK8841996.1"/>
    <property type="molecule type" value="Genomic_DNA"/>
</dbReference>
<comment type="similarity">
    <text evidence="4">Belongs to the protein kinase superfamily.</text>
</comment>
<proteinExistence type="inferred from homology"/>
<evidence type="ECO:0000259" key="6">
    <source>
        <dbReference type="PROSITE" id="PS50011"/>
    </source>
</evidence>
<dbReference type="InterPro" id="IPR011009">
    <property type="entry name" value="Kinase-like_dom_sf"/>
</dbReference>
<dbReference type="Pfam" id="PF00069">
    <property type="entry name" value="Pkinase"/>
    <property type="match status" value="1"/>
</dbReference>
<dbReference type="InterPro" id="IPR008271">
    <property type="entry name" value="Ser/Thr_kinase_AS"/>
</dbReference>
<organism evidence="7 8">
    <name type="scientific">Tritrichomonas musculus</name>
    <dbReference type="NCBI Taxonomy" id="1915356"/>
    <lineage>
        <taxon>Eukaryota</taxon>
        <taxon>Metamonada</taxon>
        <taxon>Parabasalia</taxon>
        <taxon>Tritrichomonadida</taxon>
        <taxon>Tritrichomonadidae</taxon>
        <taxon>Tritrichomonas</taxon>
    </lineage>
</organism>
<accession>A0ABR2H7U6</accession>
<protein>
    <recommendedName>
        <fullName evidence="6">Protein kinase domain-containing protein</fullName>
    </recommendedName>
</protein>
<comment type="caution">
    <text evidence="7">The sequence shown here is derived from an EMBL/GenBank/DDBJ whole genome shotgun (WGS) entry which is preliminary data.</text>
</comment>
<keyword evidence="5" id="KW-0175">Coiled coil</keyword>
<dbReference type="PROSITE" id="PS00108">
    <property type="entry name" value="PROTEIN_KINASE_ST"/>
    <property type="match status" value="1"/>
</dbReference>
<dbReference type="InterPro" id="IPR000719">
    <property type="entry name" value="Prot_kinase_dom"/>
</dbReference>
<gene>
    <name evidence="7" type="ORF">M9Y10_026209</name>
</gene>
<keyword evidence="1 3" id="KW-0547">Nucleotide-binding</keyword>
<feature type="binding site" evidence="3">
    <location>
        <position position="53"/>
    </location>
    <ligand>
        <name>ATP</name>
        <dbReference type="ChEBI" id="CHEBI:30616"/>
    </ligand>
</feature>
<evidence type="ECO:0000256" key="4">
    <source>
        <dbReference type="RuleBase" id="RU000304"/>
    </source>
</evidence>
<feature type="domain" description="Protein kinase" evidence="6">
    <location>
        <begin position="24"/>
        <end position="177"/>
    </location>
</feature>
<dbReference type="CDD" id="cd00180">
    <property type="entry name" value="PKc"/>
    <property type="match status" value="1"/>
</dbReference>
<name>A0ABR2H7U6_9EUKA</name>
<dbReference type="SUPFAM" id="SSF56112">
    <property type="entry name" value="Protein kinase-like (PK-like)"/>
    <property type="match status" value="1"/>
</dbReference>
<feature type="coiled-coil region" evidence="5">
    <location>
        <begin position="45"/>
        <end position="72"/>
    </location>
</feature>
<dbReference type="PANTHER" id="PTHR24348">
    <property type="entry name" value="SERINE/THREONINE-PROTEIN KINASE UNC-51-RELATED"/>
    <property type="match status" value="1"/>
</dbReference>
<keyword evidence="2 3" id="KW-0067">ATP-binding</keyword>
<keyword evidence="4" id="KW-0418">Kinase</keyword>
<sequence length="177" mass="20730">MTSQILKMIHYSRYKKKIDFSQFEIGNEPIGSGSFGKVYLVTNKEDKEKYAMKVLKCEKDNLEREIEILEYVNHPTIAKYLDHSYHDYKKHKNITILMEYAENNSLAFVIKNNPKKLDNTNRQIILVGIARGMKYLHDRNIIHRDLKPENILLNALLQPIISDFGLSKFFHVGDSKN</sequence>
<dbReference type="SMART" id="SM00220">
    <property type="entry name" value="S_TKc"/>
    <property type="match status" value="1"/>
</dbReference>
<dbReference type="Gene3D" id="1.10.510.10">
    <property type="entry name" value="Transferase(Phosphotransferase) domain 1"/>
    <property type="match status" value="1"/>
</dbReference>
<dbReference type="PROSITE" id="PS00107">
    <property type="entry name" value="PROTEIN_KINASE_ATP"/>
    <property type="match status" value="1"/>
</dbReference>
<keyword evidence="8" id="KW-1185">Reference proteome</keyword>
<evidence type="ECO:0000256" key="1">
    <source>
        <dbReference type="ARBA" id="ARBA00022741"/>
    </source>
</evidence>
<keyword evidence="4" id="KW-0723">Serine/threonine-protein kinase</keyword>
<evidence type="ECO:0000313" key="7">
    <source>
        <dbReference type="EMBL" id="KAK8841996.1"/>
    </source>
</evidence>
<dbReference type="PROSITE" id="PS50011">
    <property type="entry name" value="PROTEIN_KINASE_DOM"/>
    <property type="match status" value="1"/>
</dbReference>